<dbReference type="STRING" id="460384.SAMN05216313_10571"/>
<keyword evidence="3" id="KW-1185">Reference proteome</keyword>
<feature type="compositionally biased region" description="Basic and acidic residues" evidence="1">
    <location>
        <begin position="1"/>
        <end position="15"/>
    </location>
</feature>
<organism evidence="2 3">
    <name type="scientific">Enterocloster lavalensis</name>
    <dbReference type="NCBI Taxonomy" id="460384"/>
    <lineage>
        <taxon>Bacteria</taxon>
        <taxon>Bacillati</taxon>
        <taxon>Bacillota</taxon>
        <taxon>Clostridia</taxon>
        <taxon>Lachnospirales</taxon>
        <taxon>Lachnospiraceae</taxon>
        <taxon>Enterocloster</taxon>
    </lineage>
</organism>
<dbReference type="RefSeq" id="WP_007710442.1">
    <property type="nucleotide sequence ID" value="NZ_CABJCG010000019.1"/>
</dbReference>
<reference evidence="3" key="1">
    <citation type="submission" date="2016-10" db="EMBL/GenBank/DDBJ databases">
        <authorList>
            <person name="Varghese N."/>
            <person name="Submissions S."/>
        </authorList>
    </citation>
    <scope>NUCLEOTIDE SEQUENCE [LARGE SCALE GENOMIC DNA]</scope>
    <source>
        <strain evidence="3">NLAE-zl-G277</strain>
    </source>
</reference>
<gene>
    <name evidence="2" type="ORF">SAMN05216313_10571</name>
</gene>
<name>A0A1I0DUF3_9FIRM</name>
<evidence type="ECO:0000313" key="3">
    <source>
        <dbReference type="Proteomes" id="UP000198508"/>
    </source>
</evidence>
<feature type="region of interest" description="Disordered" evidence="1">
    <location>
        <begin position="1"/>
        <end position="50"/>
    </location>
</feature>
<proteinExistence type="predicted"/>
<sequence>MEKDKEEKLNQKKSNEMFNSITEKVKPENQNQTHNSRREGMGPNTKRRPC</sequence>
<dbReference type="AlphaFoldDB" id="A0A1I0DUF3"/>
<dbReference type="GeneID" id="93281669"/>
<evidence type="ECO:0000313" key="2">
    <source>
        <dbReference type="EMBL" id="SET36128.1"/>
    </source>
</evidence>
<protein>
    <submittedName>
        <fullName evidence="2">Uncharacterized protein</fullName>
    </submittedName>
</protein>
<feature type="compositionally biased region" description="Polar residues" evidence="1">
    <location>
        <begin position="16"/>
        <end position="34"/>
    </location>
</feature>
<evidence type="ECO:0000256" key="1">
    <source>
        <dbReference type="SAM" id="MobiDB-lite"/>
    </source>
</evidence>
<dbReference type="EMBL" id="FOIM01000005">
    <property type="protein sequence ID" value="SET36128.1"/>
    <property type="molecule type" value="Genomic_DNA"/>
</dbReference>
<dbReference type="Proteomes" id="UP000198508">
    <property type="component" value="Unassembled WGS sequence"/>
</dbReference>
<accession>A0A1I0DUF3</accession>